<dbReference type="AlphaFoldDB" id="A0A5B8UHL8"/>
<accession>A0A5B8UHL8</accession>
<evidence type="ECO:0000313" key="2">
    <source>
        <dbReference type="Proteomes" id="UP000321204"/>
    </source>
</evidence>
<dbReference type="Proteomes" id="UP000321204">
    <property type="component" value="Chromosome"/>
</dbReference>
<protein>
    <submittedName>
        <fullName evidence="1">Uncharacterized protein</fullName>
    </submittedName>
</protein>
<name>A0A5B8UHL8_9BACT</name>
<reference evidence="1 2" key="1">
    <citation type="journal article" date="2015" name="Int. J. Syst. Evol. Microbiol.">
        <title>Flavisolibacter ginsenosidimutans sp. nov., with ginsenoside-converting activity isolated from soil used for cultivating ginseng.</title>
        <authorList>
            <person name="Zhao Y."/>
            <person name="Liu Q."/>
            <person name="Kang M.S."/>
            <person name="Jin F."/>
            <person name="Yu H."/>
            <person name="Im W.T."/>
        </authorList>
    </citation>
    <scope>NUCLEOTIDE SEQUENCE [LARGE SCALE GENOMIC DNA]</scope>
    <source>
        <strain evidence="1 2">Gsoil 636</strain>
    </source>
</reference>
<gene>
    <name evidence="1" type="ORF">FSB75_06540</name>
</gene>
<organism evidence="1 2">
    <name type="scientific">Flavisolibacter ginsenosidimutans</name>
    <dbReference type="NCBI Taxonomy" id="661481"/>
    <lineage>
        <taxon>Bacteria</taxon>
        <taxon>Pseudomonadati</taxon>
        <taxon>Bacteroidota</taxon>
        <taxon>Chitinophagia</taxon>
        <taxon>Chitinophagales</taxon>
        <taxon>Chitinophagaceae</taxon>
        <taxon>Flavisolibacter</taxon>
    </lineage>
</organism>
<dbReference type="KEGG" id="fgg:FSB75_06540"/>
<dbReference type="RefSeq" id="WP_146784525.1">
    <property type="nucleotide sequence ID" value="NZ_BAABIO010000002.1"/>
</dbReference>
<evidence type="ECO:0000313" key="1">
    <source>
        <dbReference type="EMBL" id="QEC55570.1"/>
    </source>
</evidence>
<dbReference type="EMBL" id="CP042433">
    <property type="protein sequence ID" value="QEC55570.1"/>
    <property type="molecule type" value="Genomic_DNA"/>
</dbReference>
<proteinExistence type="predicted"/>
<keyword evidence="2" id="KW-1185">Reference proteome</keyword>
<sequence length="180" mass="20771">MAINHSDTEFLKDVYALARNKYKPAKIQTLLLTEAPPCNLDRYFYFEDVKKQDALFLEITGVLYPDLKQRYLKSGRKTELKEELLLQFQSDGWWLMTVAEVPFDVSGLSLEDDLPGLLPRLEKYIIKQTPIVLIQTAVFDLCYPFLTQQGYNVINERLPFPGSGQQKIFREKFAAIIGAE</sequence>
<dbReference type="OrthoDB" id="4714331at2"/>